<evidence type="ECO:0000313" key="2">
    <source>
        <dbReference type="EMBL" id="PNJ02600.1"/>
    </source>
</evidence>
<dbReference type="AlphaFoldDB" id="A0A2J8R243"/>
<protein>
    <submittedName>
        <fullName evidence="2">IRX1 isoform 1</fullName>
    </submittedName>
</protein>
<proteinExistence type="predicted"/>
<dbReference type="EMBL" id="NDHI03003801">
    <property type="protein sequence ID" value="PNJ02600.1"/>
    <property type="molecule type" value="Genomic_DNA"/>
</dbReference>
<feature type="region of interest" description="Disordered" evidence="1">
    <location>
        <begin position="162"/>
        <end position="210"/>
    </location>
</feature>
<feature type="compositionally biased region" description="Low complexity" evidence="1">
    <location>
        <begin position="170"/>
        <end position="187"/>
    </location>
</feature>
<reference evidence="2" key="1">
    <citation type="submission" date="2017-12" db="EMBL/GenBank/DDBJ databases">
        <title>High-resolution comparative analysis of great ape genomes.</title>
        <authorList>
            <person name="Pollen A."/>
            <person name="Hastie A."/>
            <person name="Hormozdiari F."/>
            <person name="Dougherty M."/>
            <person name="Liu R."/>
            <person name="Chaisson M."/>
            <person name="Hoppe E."/>
            <person name="Hill C."/>
            <person name="Pang A."/>
            <person name="Hillier L."/>
            <person name="Baker C."/>
            <person name="Armstrong J."/>
            <person name="Shendure J."/>
            <person name="Paten B."/>
            <person name="Wilson R."/>
            <person name="Chao H."/>
            <person name="Schneider V."/>
            <person name="Ventura M."/>
            <person name="Kronenberg Z."/>
            <person name="Murali S."/>
            <person name="Gordon D."/>
            <person name="Cantsilieris S."/>
            <person name="Munson K."/>
            <person name="Nelson B."/>
            <person name="Raja A."/>
            <person name="Underwood J."/>
            <person name="Diekhans M."/>
            <person name="Fiddes I."/>
            <person name="Haussler D."/>
            <person name="Eichler E."/>
        </authorList>
    </citation>
    <scope>NUCLEOTIDE SEQUENCE [LARGE SCALE GENOMIC DNA]</scope>
    <source>
        <strain evidence="2">Susie</strain>
    </source>
</reference>
<organism evidence="2">
    <name type="scientific">Pongo abelii</name>
    <name type="common">Sumatran orangutan</name>
    <name type="synonym">Pongo pygmaeus abelii</name>
    <dbReference type="NCBI Taxonomy" id="9601"/>
    <lineage>
        <taxon>Eukaryota</taxon>
        <taxon>Metazoa</taxon>
        <taxon>Chordata</taxon>
        <taxon>Craniata</taxon>
        <taxon>Vertebrata</taxon>
        <taxon>Euteleostomi</taxon>
        <taxon>Mammalia</taxon>
        <taxon>Eutheria</taxon>
        <taxon>Euarchontoglires</taxon>
        <taxon>Primates</taxon>
        <taxon>Haplorrhini</taxon>
        <taxon>Catarrhini</taxon>
        <taxon>Hominidae</taxon>
        <taxon>Pongo</taxon>
    </lineage>
</organism>
<gene>
    <name evidence="2" type="ORF">CR201_G0054684</name>
</gene>
<sequence>MFWNQEQLLKDVAAFLLSCQTSGLGSQDKLKGNPGVHPATFLAHTAPAHCPYGQFDDTEGDPEKAKIDLESIHLHKTNTHDGDQSNEGDEDRAEEHASLPPSPGTRAPRWQRQRAQPQGSLLGLVKEVPEPGCRSRLAPALQRAACRVSHAGKSKIWWLPRAASRPQGPPTALLTPLPAGHPGAQGPQPAPPPQPAFPRSHGLHSRHAGKGSSWAEGAFLAPGSLSPCVAPRGLPFLRHHHRSRPSRWSGVLRGDQAPAHSAARSQAQLRMPSSPGPRLRLERPGEVWGCAGSMGCGSHGLSYSSFSFLGNC</sequence>
<comment type="caution">
    <text evidence="2">The sequence shown here is derived from an EMBL/GenBank/DDBJ whole genome shotgun (WGS) entry which is preliminary data.</text>
</comment>
<accession>A0A2J8R243</accession>
<feature type="region of interest" description="Disordered" evidence="1">
    <location>
        <begin position="76"/>
        <end position="124"/>
    </location>
</feature>
<evidence type="ECO:0000256" key="1">
    <source>
        <dbReference type="SAM" id="MobiDB-lite"/>
    </source>
</evidence>
<feature type="compositionally biased region" description="Low complexity" evidence="1">
    <location>
        <begin position="106"/>
        <end position="118"/>
    </location>
</feature>
<name>A0A2J8R243_PONAB</name>